<feature type="transmembrane region" description="Helical" evidence="3">
    <location>
        <begin position="730"/>
        <end position="751"/>
    </location>
</feature>
<feature type="region of interest" description="Disordered" evidence="2">
    <location>
        <begin position="671"/>
        <end position="705"/>
    </location>
</feature>
<dbReference type="EMBL" id="FMWK01000004">
    <property type="protein sequence ID" value="SCZ77876.1"/>
    <property type="molecule type" value="Genomic_DNA"/>
</dbReference>
<feature type="compositionally biased region" description="Acidic residues" evidence="2">
    <location>
        <begin position="678"/>
        <end position="703"/>
    </location>
</feature>
<keyword evidence="3" id="KW-0472">Membrane</keyword>
<organism evidence="5 6">
    <name type="scientific">Pseudobutyrivibrio xylanivorans</name>
    <dbReference type="NCBI Taxonomy" id="185007"/>
    <lineage>
        <taxon>Bacteria</taxon>
        <taxon>Bacillati</taxon>
        <taxon>Bacillota</taxon>
        <taxon>Clostridia</taxon>
        <taxon>Lachnospirales</taxon>
        <taxon>Lachnospiraceae</taxon>
        <taxon>Pseudobutyrivibrio</taxon>
    </lineage>
</organism>
<protein>
    <submittedName>
        <fullName evidence="5">Uncharacterized protein</fullName>
    </submittedName>
</protein>
<feature type="region of interest" description="Disordered" evidence="2">
    <location>
        <begin position="44"/>
        <end position="103"/>
    </location>
</feature>
<evidence type="ECO:0000256" key="3">
    <source>
        <dbReference type="SAM" id="Phobius"/>
    </source>
</evidence>
<feature type="coiled-coil region" evidence="1">
    <location>
        <begin position="117"/>
        <end position="149"/>
    </location>
</feature>
<reference evidence="5 6" key="1">
    <citation type="submission" date="2016-10" db="EMBL/GenBank/DDBJ databases">
        <authorList>
            <person name="de Groot N.N."/>
        </authorList>
    </citation>
    <scope>NUCLEOTIDE SEQUENCE [LARGE SCALE GENOMIC DNA]</scope>
    <source>
        <strain evidence="5 6">DSM 10317</strain>
    </source>
</reference>
<keyword evidence="3" id="KW-0812">Transmembrane</keyword>
<feature type="region of interest" description="Disordered" evidence="2">
    <location>
        <begin position="605"/>
        <end position="633"/>
    </location>
</feature>
<feature type="compositionally biased region" description="Low complexity" evidence="2">
    <location>
        <begin position="64"/>
        <end position="75"/>
    </location>
</feature>
<evidence type="ECO:0000256" key="2">
    <source>
        <dbReference type="SAM" id="MobiDB-lite"/>
    </source>
</evidence>
<sequence length="756" mass="83229">MKKHCKAASLALAGVLATQVFIPMSAIAEEEEIQVLVESEDTVAEASVAEQTEPATEETDNAETTEVTVDLTNNTEEVEETNSEETNPEESDSQTSSSEAPADEALENLVEDVTPEDEEVQIEVDEAEKQKEEELLNDEELELLEAKADEDFNGDGISDLHTKMLCEGQILTETGKRVFGDYSYLHVQGSNDLDSDGLSNGQEVVIQEREDGSLYAILSSDPCKADTDNDGISDSDDTDKWHRGLLGGVIGNVRLVARHDDEKDFHDGHVYIVYTSYVDNNKISVSNLYGYYISSPEYKDDLRKACEGENEDVVSWRSTLAEIEESEKTDANEAVRLAAAEGMYVEQQHTQHDGGYVVLNRGDYVSIGNYGMATTKEIICNDYIPFLMTEGNMSQVDIHKLTAFASKVLNHQLTEEYVVENLDEILALLGTNGELFFDHITNETTKGGVYINRELFNQKYAYDQGPNEIVEQDATADQLNVMLNYFSSHSYFNEFTHNCTTVGAGAWNEVYGTTTDENGDKVKTEYYVNSGTPIKTTFNNPYTNSEVNIDTQIDHPGAVKNSIKSMKDIPGYIGSKVYVTGKKVVDTIANVVKFDISNLFRRKAASPVSPAERFAENRTTPSQSSAGSSSTLNNVGTVDVITSVPGSEDLVGEEVEVTINAASALKNNTVKKTASVETTEEENAEDVTEDTADTDDTQVSEDEIEKKASVDEQIEDTPVPLSTENRNPLLWVWLTLLGIIAVGGITTAIVFTRKKK</sequence>
<dbReference type="AlphaFoldDB" id="A0A1G5RV31"/>
<feature type="signal peptide" evidence="4">
    <location>
        <begin position="1"/>
        <end position="28"/>
    </location>
</feature>
<feature type="chain" id="PRO_5011528518" evidence="4">
    <location>
        <begin position="29"/>
        <end position="756"/>
    </location>
</feature>
<feature type="compositionally biased region" description="Acidic residues" evidence="2">
    <location>
        <begin position="76"/>
        <end position="92"/>
    </location>
</feature>
<dbReference type="Proteomes" id="UP000199428">
    <property type="component" value="Unassembled WGS sequence"/>
</dbReference>
<proteinExistence type="predicted"/>
<evidence type="ECO:0000313" key="6">
    <source>
        <dbReference type="Proteomes" id="UP000199428"/>
    </source>
</evidence>
<keyword evidence="3" id="KW-1133">Transmembrane helix</keyword>
<dbReference type="RefSeq" id="WP_090161791.1">
    <property type="nucleotide sequence ID" value="NZ_FMWK01000004.1"/>
</dbReference>
<evidence type="ECO:0000313" key="5">
    <source>
        <dbReference type="EMBL" id="SCZ77876.1"/>
    </source>
</evidence>
<evidence type="ECO:0000256" key="1">
    <source>
        <dbReference type="SAM" id="Coils"/>
    </source>
</evidence>
<keyword evidence="1" id="KW-0175">Coiled coil</keyword>
<name>A0A1G5RV31_PSEXY</name>
<keyword evidence="4" id="KW-0732">Signal</keyword>
<accession>A0A1G5RV31</accession>
<gene>
    <name evidence="5" type="ORF">SAMN02910350_00975</name>
</gene>
<evidence type="ECO:0000256" key="4">
    <source>
        <dbReference type="SAM" id="SignalP"/>
    </source>
</evidence>